<proteinExistence type="predicted"/>
<evidence type="ECO:0000313" key="2">
    <source>
        <dbReference type="EMBL" id="GCB84301.1"/>
    </source>
</evidence>
<dbReference type="Proteomes" id="UP000288216">
    <property type="component" value="Unassembled WGS sequence"/>
</dbReference>
<dbReference type="EMBL" id="BFAA01066829">
    <property type="protein sequence ID" value="GCB84301.1"/>
    <property type="molecule type" value="Genomic_DNA"/>
</dbReference>
<dbReference type="AlphaFoldDB" id="A0A401QFZ0"/>
<reference evidence="2 3" key="1">
    <citation type="journal article" date="2018" name="Nat. Ecol. Evol.">
        <title>Shark genomes provide insights into elasmobranch evolution and the origin of vertebrates.</title>
        <authorList>
            <person name="Hara Y"/>
            <person name="Yamaguchi K"/>
            <person name="Onimaru K"/>
            <person name="Kadota M"/>
            <person name="Koyanagi M"/>
            <person name="Keeley SD"/>
            <person name="Tatsumi K"/>
            <person name="Tanaka K"/>
            <person name="Motone F"/>
            <person name="Kageyama Y"/>
            <person name="Nozu R"/>
            <person name="Adachi N"/>
            <person name="Nishimura O"/>
            <person name="Nakagawa R"/>
            <person name="Tanegashima C"/>
            <person name="Kiyatake I"/>
            <person name="Matsumoto R"/>
            <person name="Murakumo K"/>
            <person name="Nishida K"/>
            <person name="Terakita A"/>
            <person name="Kuratani S"/>
            <person name="Sato K"/>
            <person name="Hyodo S Kuraku.S."/>
        </authorList>
    </citation>
    <scope>NUCLEOTIDE SEQUENCE [LARGE SCALE GENOMIC DNA]</scope>
</reference>
<accession>A0A401QFZ0</accession>
<name>A0A401QFZ0_SCYTO</name>
<feature type="region of interest" description="Disordered" evidence="1">
    <location>
        <begin position="26"/>
        <end position="46"/>
    </location>
</feature>
<sequence>MPIGSSLSADDKVTRYTVVDVDHVVSSDESESEEHIALNGIETLEE</sequence>
<comment type="caution">
    <text evidence="2">The sequence shown here is derived from an EMBL/GenBank/DDBJ whole genome shotgun (WGS) entry which is preliminary data.</text>
</comment>
<evidence type="ECO:0000256" key="1">
    <source>
        <dbReference type="SAM" id="MobiDB-lite"/>
    </source>
</evidence>
<protein>
    <submittedName>
        <fullName evidence="2">Uncharacterized protein</fullName>
    </submittedName>
</protein>
<organism evidence="2 3">
    <name type="scientific">Scyliorhinus torazame</name>
    <name type="common">Cloudy catshark</name>
    <name type="synonym">Catulus torazame</name>
    <dbReference type="NCBI Taxonomy" id="75743"/>
    <lineage>
        <taxon>Eukaryota</taxon>
        <taxon>Metazoa</taxon>
        <taxon>Chordata</taxon>
        <taxon>Craniata</taxon>
        <taxon>Vertebrata</taxon>
        <taxon>Chondrichthyes</taxon>
        <taxon>Elasmobranchii</taxon>
        <taxon>Galeomorphii</taxon>
        <taxon>Galeoidea</taxon>
        <taxon>Carcharhiniformes</taxon>
        <taxon>Scyliorhinidae</taxon>
        <taxon>Scyliorhinus</taxon>
    </lineage>
</organism>
<evidence type="ECO:0000313" key="3">
    <source>
        <dbReference type="Proteomes" id="UP000288216"/>
    </source>
</evidence>
<gene>
    <name evidence="2" type="ORF">scyTo_0025007</name>
</gene>
<keyword evidence="3" id="KW-1185">Reference proteome</keyword>
<feature type="non-terminal residue" evidence="2">
    <location>
        <position position="46"/>
    </location>
</feature>